<keyword evidence="4" id="KW-1185">Reference proteome</keyword>
<evidence type="ECO:0000313" key="3">
    <source>
        <dbReference type="EMBL" id="MBM7702199.1"/>
    </source>
</evidence>
<evidence type="ECO:0000313" key="4">
    <source>
        <dbReference type="Proteomes" id="UP000809829"/>
    </source>
</evidence>
<protein>
    <submittedName>
        <fullName evidence="3">FMN phosphatase YigB (HAD superfamily)</fullName>
    </submittedName>
</protein>
<dbReference type="Pfam" id="PF00702">
    <property type="entry name" value="Hydrolase"/>
    <property type="match status" value="1"/>
</dbReference>
<dbReference type="Proteomes" id="UP000809829">
    <property type="component" value="Unassembled WGS sequence"/>
</dbReference>
<dbReference type="PANTHER" id="PTHR43434">
    <property type="entry name" value="PHOSPHOGLYCOLATE PHOSPHATASE"/>
    <property type="match status" value="1"/>
</dbReference>
<keyword evidence="1" id="KW-0378">Hydrolase</keyword>
<dbReference type="EMBL" id="JAFBFC010000001">
    <property type="protein sequence ID" value="MBM7702199.1"/>
    <property type="molecule type" value="Genomic_DNA"/>
</dbReference>
<comment type="caution">
    <text evidence="3">The sequence shown here is derived from an EMBL/GenBank/DDBJ whole genome shotgun (WGS) entry which is preliminary data.</text>
</comment>
<keyword evidence="2" id="KW-0460">Magnesium</keyword>
<dbReference type="InterPro" id="IPR050155">
    <property type="entry name" value="HAD-like_hydrolase_sf"/>
</dbReference>
<dbReference type="RefSeq" id="WP_205184636.1">
    <property type="nucleotide sequence ID" value="NZ_JAFBFC010000001.1"/>
</dbReference>
<sequence>MFQHDIHVIVFDLDGTLYEDTHHFDYYAIKLEQKIAPRYRTMYRQDYEHVLSGQHALRVGRIYDVKNDLILSIKNKKADRVHRWNGTRLSQQELKRLYPNTINVNLDDMLSIGDLWWVPSSIARHYGVSNEESYDAFLQTREYMMSDQFQMKRVEGLKELLETISLKCKLVLLTNSPERDSEAIIHKLGLDHVFHKKIFMGQKPTMTTQRFEEVKRHFQIDFENMLSVGDNLINEIAPAKELGCSTIYIDPFHIGNEASADVTVERITDAISILDEYFKKK</sequence>
<dbReference type="CDD" id="cd01427">
    <property type="entry name" value="HAD_like"/>
    <property type="match status" value="1"/>
</dbReference>
<gene>
    <name evidence="3" type="ORF">JOC83_001025</name>
</gene>
<dbReference type="PANTHER" id="PTHR43434:SF1">
    <property type="entry name" value="PHOSPHOGLYCOLATE PHOSPHATASE"/>
    <property type="match status" value="1"/>
</dbReference>
<evidence type="ECO:0000256" key="1">
    <source>
        <dbReference type="ARBA" id="ARBA00022801"/>
    </source>
</evidence>
<reference evidence="3 4" key="1">
    <citation type="submission" date="2021-01" db="EMBL/GenBank/DDBJ databases">
        <title>Genomic Encyclopedia of Type Strains, Phase IV (KMG-IV): sequencing the most valuable type-strain genomes for metagenomic binning, comparative biology and taxonomic classification.</title>
        <authorList>
            <person name="Goeker M."/>
        </authorList>
    </citation>
    <scope>NUCLEOTIDE SEQUENCE [LARGE SCALE GENOMIC DNA]</scope>
    <source>
        <strain evidence="3 4">DSM 104297</strain>
    </source>
</reference>
<accession>A0ABS2QUL8</accession>
<evidence type="ECO:0000256" key="2">
    <source>
        <dbReference type="ARBA" id="ARBA00022842"/>
    </source>
</evidence>
<dbReference type="SUPFAM" id="SSF56784">
    <property type="entry name" value="HAD-like"/>
    <property type="match status" value="1"/>
</dbReference>
<dbReference type="InterPro" id="IPR023214">
    <property type="entry name" value="HAD_sf"/>
</dbReference>
<dbReference type="Gene3D" id="3.40.50.1000">
    <property type="entry name" value="HAD superfamily/HAD-like"/>
    <property type="match status" value="1"/>
</dbReference>
<dbReference type="InterPro" id="IPR036412">
    <property type="entry name" value="HAD-like_sf"/>
</dbReference>
<organism evidence="3 4">
    <name type="scientific">Priestia iocasae</name>
    <dbReference type="NCBI Taxonomy" id="2291674"/>
    <lineage>
        <taxon>Bacteria</taxon>
        <taxon>Bacillati</taxon>
        <taxon>Bacillota</taxon>
        <taxon>Bacilli</taxon>
        <taxon>Bacillales</taxon>
        <taxon>Bacillaceae</taxon>
        <taxon>Priestia</taxon>
    </lineage>
</organism>
<proteinExistence type="predicted"/>
<name>A0ABS2QUL8_9BACI</name>